<evidence type="ECO:0000313" key="7">
    <source>
        <dbReference type="Proteomes" id="UP000722485"/>
    </source>
</evidence>
<dbReference type="OrthoDB" id="3465714at2759"/>
<accession>A0A9P5LM16</accession>
<evidence type="ECO:0000256" key="5">
    <source>
        <dbReference type="ARBA" id="ARBA00023239"/>
    </source>
</evidence>
<keyword evidence="3" id="KW-0479">Metal-binding</keyword>
<dbReference type="GO" id="GO:0016829">
    <property type="term" value="F:lyase activity"/>
    <property type="evidence" value="ECO:0007669"/>
    <property type="project" value="UniProtKB-KW"/>
</dbReference>
<keyword evidence="7" id="KW-1185">Reference proteome</keyword>
<dbReference type="EMBL" id="JAANBB010000006">
    <property type="protein sequence ID" value="KAF7557314.1"/>
    <property type="molecule type" value="Genomic_DNA"/>
</dbReference>
<dbReference type="Proteomes" id="UP000722485">
    <property type="component" value="Unassembled WGS sequence"/>
</dbReference>
<dbReference type="InterPro" id="IPR025702">
    <property type="entry name" value="OXD"/>
</dbReference>
<keyword evidence="4" id="KW-0408">Iron</keyword>
<dbReference type="GO" id="GO:0046872">
    <property type="term" value="F:metal ion binding"/>
    <property type="evidence" value="ECO:0007669"/>
    <property type="project" value="UniProtKB-KW"/>
</dbReference>
<evidence type="ECO:0000256" key="3">
    <source>
        <dbReference type="ARBA" id="ARBA00022723"/>
    </source>
</evidence>
<keyword evidence="5" id="KW-0456">Lyase</keyword>
<evidence type="ECO:0008006" key="8">
    <source>
        <dbReference type="Google" id="ProtNLM"/>
    </source>
</evidence>
<comment type="cofactor">
    <cofactor evidence="1">
        <name>heme b</name>
        <dbReference type="ChEBI" id="CHEBI:60344"/>
    </cofactor>
</comment>
<evidence type="ECO:0000256" key="4">
    <source>
        <dbReference type="ARBA" id="ARBA00023004"/>
    </source>
</evidence>
<dbReference type="AlphaFoldDB" id="A0A9P5LM16"/>
<comment type="caution">
    <text evidence="6">The sequence shown here is derived from an EMBL/GenBank/DDBJ whole genome shotgun (WGS) entry which is preliminary data.</text>
</comment>
<sequence length="344" mass="38298">MWGVEFDDGASFVYSVFGIQYPGVELTEPQLSLAESFHKLIDSHAAYIDRITQDGPEGHSTTIWLAYWATQDAYNDWWTSAPTVEFWNSLSPNAGMWREVMVVPGRRTQFGTNETTINGMASVAKLVPNPDKSGYWGCYRDRIIEATAEERLKTPLETFPTKKEVPGSGIRLGRTKVVGFPDNICFVVEGQDHSLITQKEKSHWFEKFDGLVTTWMGDLVNAGPSAGILDAKVCYSKASGEYRSAEPAALNFNRKVQLFYFLDLRCMEKIGRANKGHAKLRESFMESYCPVGPMGSEGKLTLWVETSVLKSNEMEAEYVGCVESTGFMAYVGSGPFQCLNDSGA</sequence>
<reference evidence="6" key="1">
    <citation type="submission" date="2020-03" db="EMBL/GenBank/DDBJ databases">
        <title>Draft Genome Sequence of Cylindrodendrum hubeiense.</title>
        <authorList>
            <person name="Buettner E."/>
            <person name="Kellner H."/>
        </authorList>
    </citation>
    <scope>NUCLEOTIDE SEQUENCE</scope>
    <source>
        <strain evidence="6">IHI 201604</strain>
    </source>
</reference>
<dbReference type="Pfam" id="PF13816">
    <property type="entry name" value="Dehydratase_hem"/>
    <property type="match status" value="1"/>
</dbReference>
<proteinExistence type="predicted"/>
<evidence type="ECO:0000313" key="6">
    <source>
        <dbReference type="EMBL" id="KAF7557314.1"/>
    </source>
</evidence>
<organism evidence="6 7">
    <name type="scientific">Cylindrodendrum hubeiense</name>
    <dbReference type="NCBI Taxonomy" id="595255"/>
    <lineage>
        <taxon>Eukaryota</taxon>
        <taxon>Fungi</taxon>
        <taxon>Dikarya</taxon>
        <taxon>Ascomycota</taxon>
        <taxon>Pezizomycotina</taxon>
        <taxon>Sordariomycetes</taxon>
        <taxon>Hypocreomycetidae</taxon>
        <taxon>Hypocreales</taxon>
        <taxon>Nectriaceae</taxon>
        <taxon>Cylindrodendrum</taxon>
    </lineage>
</organism>
<evidence type="ECO:0000256" key="1">
    <source>
        <dbReference type="ARBA" id="ARBA00001970"/>
    </source>
</evidence>
<gene>
    <name evidence="6" type="ORF">G7Z17_g837</name>
</gene>
<name>A0A9P5LM16_9HYPO</name>
<keyword evidence="2" id="KW-0349">Heme</keyword>
<evidence type="ECO:0000256" key="2">
    <source>
        <dbReference type="ARBA" id="ARBA00022617"/>
    </source>
</evidence>
<protein>
    <recommendedName>
        <fullName evidence="8">Phenylacetaldoxime dehydratase</fullName>
    </recommendedName>
</protein>